<reference evidence="10 11" key="2">
    <citation type="submission" date="2023-12" db="EMBL/GenBank/DDBJ databases">
        <title>Description of an unclassified Opitutus bacterium of Verrucomicrobiota.</title>
        <authorList>
            <person name="Zhang D.-F."/>
        </authorList>
    </citation>
    <scope>NUCLEOTIDE SEQUENCE [LARGE SCALE GENOMIC DNA]</scope>
    <source>
        <strain evidence="10 11">WL0086</strain>
    </source>
</reference>
<feature type="domain" description="Beta-xylosidase C-terminal Concanavalin A-like" evidence="7">
    <location>
        <begin position="364"/>
        <end position="550"/>
    </location>
</feature>
<feature type="signal peptide" evidence="4">
    <location>
        <begin position="1"/>
        <end position="28"/>
    </location>
</feature>
<dbReference type="Pfam" id="PF07944">
    <property type="entry name" value="Beta-AFase-like_GH127_cat"/>
    <property type="match status" value="1"/>
</dbReference>
<feature type="domain" description="Non-reducing end beta-L-arabinofuranosidase-like GH127 catalytic" evidence="5">
    <location>
        <begin position="714"/>
        <end position="1094"/>
    </location>
</feature>
<dbReference type="Pfam" id="PF16375">
    <property type="entry name" value="DUF4986"/>
    <property type="match status" value="1"/>
</dbReference>
<dbReference type="Proteomes" id="UP000738431">
    <property type="component" value="Chromosome"/>
</dbReference>
<dbReference type="Pfam" id="PF04616">
    <property type="entry name" value="Glyco_hydro_43"/>
    <property type="match status" value="1"/>
</dbReference>
<dbReference type="InterPro" id="IPR006710">
    <property type="entry name" value="Glyco_hydro_43"/>
</dbReference>
<dbReference type="Gene3D" id="2.60.120.200">
    <property type="match status" value="1"/>
</dbReference>
<dbReference type="InterPro" id="IPR041542">
    <property type="entry name" value="GH43_C2"/>
</dbReference>
<evidence type="ECO:0000256" key="1">
    <source>
        <dbReference type="ARBA" id="ARBA00009865"/>
    </source>
</evidence>
<organism evidence="10 11">
    <name type="scientific">Actomonas aquatica</name>
    <dbReference type="NCBI Taxonomy" id="2866162"/>
    <lineage>
        <taxon>Bacteria</taxon>
        <taxon>Pseudomonadati</taxon>
        <taxon>Verrucomicrobiota</taxon>
        <taxon>Opitutia</taxon>
        <taxon>Opitutales</taxon>
        <taxon>Opitutaceae</taxon>
        <taxon>Actomonas</taxon>
    </lineage>
</organism>
<dbReference type="Gene3D" id="2.115.10.20">
    <property type="entry name" value="Glycosyl hydrolase domain, family 43"/>
    <property type="match status" value="1"/>
</dbReference>
<dbReference type="CDD" id="cd09001">
    <property type="entry name" value="GH43_FsAxh1-like"/>
    <property type="match status" value="1"/>
</dbReference>
<dbReference type="PANTHER" id="PTHR31151">
    <property type="entry name" value="PROLINE-TRNA LIGASE (DUF1680)"/>
    <property type="match status" value="1"/>
</dbReference>
<comment type="similarity">
    <text evidence="1">Belongs to the glycosyl hydrolase 43 family.</text>
</comment>
<feature type="domain" description="Glycoside hydrolase GH146 substrate-binding" evidence="8">
    <location>
        <begin position="1337"/>
        <end position="1469"/>
    </location>
</feature>
<dbReference type="InterPro" id="IPR023296">
    <property type="entry name" value="Glyco_hydro_beta-prop_sf"/>
</dbReference>
<reference evidence="10 11" key="1">
    <citation type="submission" date="2021-08" db="EMBL/GenBank/DDBJ databases">
        <authorList>
            <person name="Zhang D."/>
            <person name="Zhang A."/>
            <person name="Wang L."/>
        </authorList>
    </citation>
    <scope>NUCLEOTIDE SEQUENCE [LARGE SCALE GENOMIC DNA]</scope>
    <source>
        <strain evidence="10 11">WL0086</strain>
    </source>
</reference>
<dbReference type="InterPro" id="IPR008928">
    <property type="entry name" value="6-hairpin_glycosidase_sf"/>
</dbReference>
<dbReference type="InterPro" id="IPR012878">
    <property type="entry name" value="Beta-AFase-like_GH127_cat"/>
</dbReference>
<dbReference type="SUPFAM" id="SSF49899">
    <property type="entry name" value="Concanavalin A-like lectins/glucanases"/>
    <property type="match status" value="1"/>
</dbReference>
<evidence type="ECO:0000259" key="8">
    <source>
        <dbReference type="Pfam" id="PF20620"/>
    </source>
</evidence>
<gene>
    <name evidence="10" type="ORF">K1X11_005840</name>
</gene>
<dbReference type="Pfam" id="PF17851">
    <property type="entry name" value="GH43_C2"/>
    <property type="match status" value="1"/>
</dbReference>
<accession>A0ABZ1CB48</accession>
<evidence type="ECO:0000256" key="4">
    <source>
        <dbReference type="SAM" id="SignalP"/>
    </source>
</evidence>
<dbReference type="InterPro" id="IPR032275">
    <property type="entry name" value="DUF4986"/>
</dbReference>
<dbReference type="InterPro" id="IPR046544">
    <property type="entry name" value="GH146_SB_dom"/>
</dbReference>
<feature type="domain" description="DUF4986" evidence="6">
    <location>
        <begin position="1231"/>
        <end position="1313"/>
    </location>
</feature>
<dbReference type="PANTHER" id="PTHR31151:SF0">
    <property type="entry name" value="PROLINE-TRNA LIGASE (DUF1680)"/>
    <property type="match status" value="1"/>
</dbReference>
<evidence type="ECO:0000259" key="6">
    <source>
        <dbReference type="Pfam" id="PF16375"/>
    </source>
</evidence>
<keyword evidence="4" id="KW-0732">Signal</keyword>
<sequence>MRPSRLPLATLALTAAALLPLATTTASAQTWTADNGDGTYTNPLFYDEFSDPDIIRVGEDYYLTGTTMHSMPGLPVLHSRDLVNWSLASYAVETLDLGPEYRLEDGGSIYGQGIWAPSFRYHDGVFHIFANVNRQRTQHFYTTDPHGTWTHEQMDISLHDLSVLFEDDGTAWVIWGYRGIHLAQLTPDLKNIVPGTEQLIIGPDSGIGEGVHFYKWDGRYYITSSNYDPVGYMACARADRIDGPYEVITISAQETLGTGDGYRLQGIGRGPFGEFTIHPRNPSSMGAIPMHQGGIVDTPSGEWWAVSMTDHNSVGRVSALSPITWQDGWPFFGLPGNLLRSPRTWIKPNTGHTVDTPHAPYARNDDFSGPELGKVWQWSHVPVADAWSLSARPGHLRLTALPAKEFWFARNTLTQRAMGPESIATTVIDPAGMQPGDTGGLAVVNYPYAWIGITKAADGSINLRRYDQNGGDRYSRPIVADRIWLRTHCNFDTEQATLSYSTDGENFTTLGDPFTLVFQLRTFQGVRYGLFHYNAFGETGGHLDFDAFTVDEPRAVRSIPFDRQIRLTSRAHGSVLANWRGRLRLFAADSETAQSDAAWFHVIDRGQGRVALAAADGSGFVTVTGLGAIADVKLTAEIDPVASVFQWQHMLQGDTMLLSLLTERFLTASPAVNGLASADAPGAAPDRKGGATFTFETRPLPTVATPLRYFELDDVTLLDGPFKHAQDLNVSYLLALDPDRLLAGFRLEAGLEPRAEKYGNWENIGLDGHTLGHYLTALAQSWAATGDAEMKRRLDYCVAELALCQEANGNGYVGGVPESDKVWARVASGGFDAQGFSLGGAWVPWYNMHKTFAGLRDAWLIADNAQARDVLVKLTDWCADLLGQLSDADVEIMLRAEHGGMTEIIADVYAITGDAKYLRLAQRFTHRAILDDLLQRRDNLTGKHANTQIPKIIGFARIAELGGDPAWDGAARYFWETVAAHRSVAFGGNSVREHFNATDDFLDMLRSREGPESCNTYNMLRLSEALFRRDGDARYADYYERALYNHILSTQHPEHGGFVYFTPIRPRHYRVYSQPEQCFWCCVGSGIENHGKYGQFIYATNDAHDLWVNLFIASRLDAGNGLTVTQETAFPDEASTRLTLNLAANTKRDFALHLRHPSWTPAGAFAVRVNGEPVRITSTPGSYLALERTWQDGDVIEIDVPMSTHLERLPDGSDYAAIMHGPILLAAKTSTDQLDGLIADGSRMGHAAPGAFKPLDAAPMLVGNPMAMVAAIQPVPGEPLHFTAADAIRPDNFDTLELEPFFRVHDARYMMYWRIASAADYDQVVADLHASEAARLALDARTVDLVMPGEQQPEVEHNFAGGDTWQGHTFGRSFRAANDWFSYELNPHGATELELQLTHWGNSWRPEHLAVELNGTPLGTVTLPGNEGEAFITKTLQIPASLLTADTLTVTFRPGHDSTRVPALYEVRLTKPQP</sequence>
<dbReference type="SUPFAM" id="SSF48208">
    <property type="entry name" value="Six-hairpin glycosidases"/>
    <property type="match status" value="1"/>
</dbReference>
<dbReference type="InterPro" id="IPR013320">
    <property type="entry name" value="ConA-like_dom_sf"/>
</dbReference>
<name>A0ABZ1CB48_9BACT</name>
<keyword evidence="2 10" id="KW-0378">Hydrolase</keyword>
<dbReference type="SUPFAM" id="SSF75005">
    <property type="entry name" value="Arabinanase/levansucrase/invertase"/>
    <property type="match status" value="1"/>
</dbReference>
<evidence type="ECO:0000259" key="5">
    <source>
        <dbReference type="Pfam" id="PF07944"/>
    </source>
</evidence>
<protein>
    <submittedName>
        <fullName evidence="10">Glycoside hydrolase family 127 protein</fullName>
    </submittedName>
</protein>
<evidence type="ECO:0000313" key="10">
    <source>
        <dbReference type="EMBL" id="WRQ88919.1"/>
    </source>
</evidence>
<proteinExistence type="inferred from homology"/>
<evidence type="ECO:0000256" key="2">
    <source>
        <dbReference type="ARBA" id="ARBA00022801"/>
    </source>
</evidence>
<dbReference type="InterPro" id="IPR049046">
    <property type="entry name" value="Beta-AFase-like_GH127_middle"/>
</dbReference>
<dbReference type="EMBL" id="CP139781">
    <property type="protein sequence ID" value="WRQ88919.1"/>
    <property type="molecule type" value="Genomic_DNA"/>
</dbReference>
<dbReference type="RefSeq" id="WP_221030798.1">
    <property type="nucleotide sequence ID" value="NZ_CP139781.1"/>
</dbReference>
<dbReference type="Pfam" id="PF20736">
    <property type="entry name" value="Glyco_hydro127M"/>
    <property type="match status" value="1"/>
</dbReference>
<evidence type="ECO:0000313" key="11">
    <source>
        <dbReference type="Proteomes" id="UP000738431"/>
    </source>
</evidence>
<evidence type="ECO:0000259" key="7">
    <source>
        <dbReference type="Pfam" id="PF17851"/>
    </source>
</evidence>
<evidence type="ECO:0000256" key="3">
    <source>
        <dbReference type="ARBA" id="ARBA00023295"/>
    </source>
</evidence>
<evidence type="ECO:0000259" key="9">
    <source>
        <dbReference type="Pfam" id="PF20736"/>
    </source>
</evidence>
<keyword evidence="3" id="KW-0326">Glycosidase</keyword>
<keyword evidence="11" id="KW-1185">Reference proteome</keyword>
<dbReference type="GO" id="GO:0016787">
    <property type="term" value="F:hydrolase activity"/>
    <property type="evidence" value="ECO:0007669"/>
    <property type="project" value="UniProtKB-KW"/>
</dbReference>
<dbReference type="Pfam" id="PF20620">
    <property type="entry name" value="DUF6805"/>
    <property type="match status" value="1"/>
</dbReference>
<feature type="domain" description="Non-reducing end beta-L-arabinofuranosidase-like GH127 middle" evidence="9">
    <location>
        <begin position="1106"/>
        <end position="1202"/>
    </location>
</feature>
<feature type="chain" id="PRO_5046606180" evidence="4">
    <location>
        <begin position="29"/>
        <end position="1474"/>
    </location>
</feature>